<feature type="transmembrane region" description="Helical" evidence="10">
    <location>
        <begin position="278"/>
        <end position="299"/>
    </location>
</feature>
<feature type="transmembrane region" description="Helical" evidence="10">
    <location>
        <begin position="75"/>
        <end position="98"/>
    </location>
</feature>
<keyword evidence="9 10" id="KW-0807">Transducer</keyword>
<feature type="transmembrane region" description="Helical" evidence="10">
    <location>
        <begin position="182"/>
        <end position="214"/>
    </location>
</feature>
<dbReference type="InterPro" id="IPR004117">
    <property type="entry name" value="7tm6_olfct_rcpt"/>
</dbReference>
<comment type="subcellular location">
    <subcellularLocation>
        <location evidence="1 10">Cell membrane</location>
        <topology evidence="1 10">Multi-pass membrane protein</topology>
    </subcellularLocation>
</comment>
<comment type="similarity">
    <text evidence="10">Belongs to the insect chemoreceptor superfamily. Heteromeric odorant receptor channel (TC 1.A.69) family.</text>
</comment>
<feature type="transmembrane region" description="Helical" evidence="10">
    <location>
        <begin position="140"/>
        <end position="162"/>
    </location>
</feature>
<organism evidence="11 12">
    <name type="scientific">Nesidiocoris tenuis</name>
    <dbReference type="NCBI Taxonomy" id="355587"/>
    <lineage>
        <taxon>Eukaryota</taxon>
        <taxon>Metazoa</taxon>
        <taxon>Ecdysozoa</taxon>
        <taxon>Arthropoda</taxon>
        <taxon>Hexapoda</taxon>
        <taxon>Insecta</taxon>
        <taxon>Pterygota</taxon>
        <taxon>Neoptera</taxon>
        <taxon>Paraneoptera</taxon>
        <taxon>Hemiptera</taxon>
        <taxon>Heteroptera</taxon>
        <taxon>Panheteroptera</taxon>
        <taxon>Cimicomorpha</taxon>
        <taxon>Miridae</taxon>
        <taxon>Dicyphina</taxon>
        <taxon>Nesidiocoris</taxon>
    </lineage>
</organism>
<keyword evidence="2" id="KW-1003">Cell membrane</keyword>
<dbReference type="Proteomes" id="UP001307889">
    <property type="component" value="Chromosome 3"/>
</dbReference>
<evidence type="ECO:0000256" key="9">
    <source>
        <dbReference type="ARBA" id="ARBA00023224"/>
    </source>
</evidence>
<evidence type="ECO:0000313" key="12">
    <source>
        <dbReference type="Proteomes" id="UP001307889"/>
    </source>
</evidence>
<dbReference type="PANTHER" id="PTHR21137">
    <property type="entry name" value="ODORANT RECEPTOR"/>
    <property type="match status" value="1"/>
</dbReference>
<evidence type="ECO:0000256" key="5">
    <source>
        <dbReference type="ARBA" id="ARBA00022725"/>
    </source>
</evidence>
<keyword evidence="3 10" id="KW-0716">Sensory transduction</keyword>
<keyword evidence="7 10" id="KW-0472">Membrane</keyword>
<dbReference type="PANTHER" id="PTHR21137:SF35">
    <property type="entry name" value="ODORANT RECEPTOR 19A-RELATED"/>
    <property type="match status" value="1"/>
</dbReference>
<protein>
    <recommendedName>
        <fullName evidence="10">Odorant receptor</fullName>
    </recommendedName>
</protein>
<evidence type="ECO:0000256" key="6">
    <source>
        <dbReference type="ARBA" id="ARBA00022989"/>
    </source>
</evidence>
<proteinExistence type="inferred from homology"/>
<reference evidence="11 12" key="1">
    <citation type="submission" date="2023-09" db="EMBL/GenBank/DDBJ databases">
        <title>Nesidiocoris tenuis whole genome shotgun sequence.</title>
        <authorList>
            <person name="Shibata T."/>
            <person name="Shimoda M."/>
            <person name="Kobayashi T."/>
            <person name="Uehara T."/>
        </authorList>
    </citation>
    <scope>NUCLEOTIDE SEQUENCE [LARGE SCALE GENOMIC DNA]</scope>
    <source>
        <strain evidence="11 12">Japan</strain>
    </source>
</reference>
<evidence type="ECO:0000256" key="1">
    <source>
        <dbReference type="ARBA" id="ARBA00004651"/>
    </source>
</evidence>
<comment type="caution">
    <text evidence="10">Lacks conserved residue(s) required for the propagation of feature annotation.</text>
</comment>
<dbReference type="Pfam" id="PF02949">
    <property type="entry name" value="7tm_6"/>
    <property type="match status" value="1"/>
</dbReference>
<evidence type="ECO:0000256" key="10">
    <source>
        <dbReference type="RuleBase" id="RU351113"/>
    </source>
</evidence>
<keyword evidence="6 10" id="KW-1133">Transmembrane helix</keyword>
<name>A0ABN7AMH3_9HEMI</name>
<sequence>MIQKIQTGEVPIKWLTDEQIRVFGSFSWLVAVGEWFWRERKILKTSTYFWIANNTIMFFAMLFTTYHYIDYFPMLAYSAHHSTLLFADAVIPLVFYANRRKCRYIVERSKYSYEYGSELMSAFAKELLAKRTVQMRRISWLMQFITFSILFVVEAFFLLEVLLLKNYKTVFPFYIGMDLDDPVVYCLVISWQQVCVLFTTGIITSCMVVLYLAWNHISLETTILCYAIRNSKEIAEEAGANEDDSHESNIYVDHFRHVVKHHQMILIYYEKFNSSLKWLTTLVFMDGICLFVSSGLAVLADNFGIKAKLLFFLETQVCVIYAWCWIGQYLNDKGDQILRACADAPWWCMPKPCRSTLLMIMRRCMRPMNLKTALGTIANRASFMDMLTTCYQAVNIIIQTREKIK</sequence>
<gene>
    <name evidence="11" type="ORF">NTJ_05438</name>
</gene>
<evidence type="ECO:0000313" key="11">
    <source>
        <dbReference type="EMBL" id="BES92629.1"/>
    </source>
</evidence>
<evidence type="ECO:0000256" key="7">
    <source>
        <dbReference type="ARBA" id="ARBA00023136"/>
    </source>
</evidence>
<evidence type="ECO:0000256" key="2">
    <source>
        <dbReference type="ARBA" id="ARBA00022475"/>
    </source>
</evidence>
<accession>A0ABN7AMH3</accession>
<feature type="transmembrane region" description="Helical" evidence="10">
    <location>
        <begin position="311"/>
        <end position="330"/>
    </location>
</feature>
<feature type="transmembrane region" description="Helical" evidence="10">
    <location>
        <begin position="49"/>
        <end position="69"/>
    </location>
</feature>
<keyword evidence="4 10" id="KW-0812">Transmembrane</keyword>
<evidence type="ECO:0000256" key="4">
    <source>
        <dbReference type="ARBA" id="ARBA00022692"/>
    </source>
</evidence>
<keyword evidence="5 10" id="KW-0552">Olfaction</keyword>
<keyword evidence="8 10" id="KW-0675">Receptor</keyword>
<keyword evidence="12" id="KW-1185">Reference proteome</keyword>
<evidence type="ECO:0000256" key="3">
    <source>
        <dbReference type="ARBA" id="ARBA00022606"/>
    </source>
</evidence>
<evidence type="ECO:0000256" key="8">
    <source>
        <dbReference type="ARBA" id="ARBA00023170"/>
    </source>
</evidence>
<dbReference type="EMBL" id="AP028911">
    <property type="protein sequence ID" value="BES92629.1"/>
    <property type="molecule type" value="Genomic_DNA"/>
</dbReference>